<name>A0A5K7X935_9BACT</name>
<accession>A0A5K7X935</accession>
<reference evidence="3" key="1">
    <citation type="submission" date="2019-10" db="EMBL/GenBank/DDBJ databases">
        <title>Lacipirellula parvula gen. nov., sp. nov., representing a lineage of planctomycetes widespread in freshwater anoxic habitats, and description of the family Lacipirellulaceae.</title>
        <authorList>
            <person name="Dedysh S.N."/>
            <person name="Kulichevskaya I.S."/>
            <person name="Beletsky A.V."/>
            <person name="Rakitin A.L."/>
            <person name="Mardanov A.V."/>
            <person name="Ivanova A.A."/>
            <person name="Saltykova V.X."/>
            <person name="Rijpstra W.I.C."/>
            <person name="Sinninghe Damste J.S."/>
            <person name="Ravin N.V."/>
        </authorList>
    </citation>
    <scope>NUCLEOTIDE SEQUENCE [LARGE SCALE GENOMIC DNA]</scope>
    <source>
        <strain evidence="3">PX69</strain>
    </source>
</reference>
<protein>
    <submittedName>
        <fullName evidence="2">Uncharacterized protein</fullName>
    </submittedName>
</protein>
<evidence type="ECO:0000313" key="3">
    <source>
        <dbReference type="Proteomes" id="UP000326837"/>
    </source>
</evidence>
<evidence type="ECO:0000256" key="1">
    <source>
        <dbReference type="SAM" id="MobiDB-lite"/>
    </source>
</evidence>
<evidence type="ECO:0000313" key="2">
    <source>
        <dbReference type="EMBL" id="BBO31271.1"/>
    </source>
</evidence>
<proteinExistence type="predicted"/>
<gene>
    <name evidence="2" type="ORF">PLANPX_0883</name>
</gene>
<feature type="region of interest" description="Disordered" evidence="1">
    <location>
        <begin position="1"/>
        <end position="42"/>
    </location>
</feature>
<organism evidence="2 3">
    <name type="scientific">Lacipirellula parvula</name>
    <dbReference type="NCBI Taxonomy" id="2650471"/>
    <lineage>
        <taxon>Bacteria</taxon>
        <taxon>Pseudomonadati</taxon>
        <taxon>Planctomycetota</taxon>
        <taxon>Planctomycetia</taxon>
        <taxon>Pirellulales</taxon>
        <taxon>Lacipirellulaceae</taxon>
        <taxon>Lacipirellula</taxon>
    </lineage>
</organism>
<dbReference type="KEGG" id="lpav:PLANPX_0883"/>
<dbReference type="Proteomes" id="UP000326837">
    <property type="component" value="Chromosome"/>
</dbReference>
<dbReference type="EMBL" id="AP021861">
    <property type="protein sequence ID" value="BBO31271.1"/>
    <property type="molecule type" value="Genomic_DNA"/>
</dbReference>
<keyword evidence="3" id="KW-1185">Reference proteome</keyword>
<dbReference type="AlphaFoldDB" id="A0A5K7X935"/>
<sequence>MPRAGVWRENGQAGSMPGQPLGQRGRQTSLENRHSIKRPGGCMGVIPREGWMRKVFVGFRRCI</sequence>